<gene>
    <name evidence="2" type="ORF">GNB42_001949</name>
    <name evidence="1" type="ORF">GNB54_001351</name>
</gene>
<comment type="caution">
    <text evidence="1">The sequence shown here is derived from an EMBL/GenBank/DDBJ whole genome shotgun (WGS) entry which is preliminary data.</text>
</comment>
<accession>A0A6Y5YP46</accession>
<dbReference type="EMBL" id="DAATGT010000005">
    <property type="protein sequence ID" value="HAE8319358.1"/>
    <property type="molecule type" value="Genomic_DNA"/>
</dbReference>
<sequence>MYSNQVKQAIESANANYSKLMDIATNTQQKEQPEEEAIKNKWLLAEGFRPVMTPEKEVKWVPKPQHATDAIKNYQKGLNSMSNETLIQAYPFIQYAIDNYIPIVEGLIQNVNNNNTSMQYLNEMILKLMKEGVKKAVDATGGNAKQGAMQIAKTSSAAQAAMLLSNSTSAAKQLGGDNGD</sequence>
<organism evidence="1">
    <name type="scientific">Salmonella enterica subsp. enterica serovar Paratyphi C</name>
    <dbReference type="NCBI Taxonomy" id="57046"/>
    <lineage>
        <taxon>Bacteria</taxon>
        <taxon>Pseudomonadati</taxon>
        <taxon>Pseudomonadota</taxon>
        <taxon>Gammaproteobacteria</taxon>
        <taxon>Enterobacterales</taxon>
        <taxon>Enterobacteriaceae</taxon>
        <taxon>Salmonella</taxon>
    </lineage>
</organism>
<reference evidence="1" key="1">
    <citation type="journal article" date="2018" name="Genome Biol.">
        <title>SKESA: strategic k-mer extension for scrupulous assemblies.</title>
        <authorList>
            <person name="Souvorov A."/>
            <person name="Agarwala R."/>
            <person name="Lipman D.J."/>
        </authorList>
    </citation>
    <scope>NUCLEOTIDE SEQUENCE</scope>
    <source>
        <strain evidence="2">IP 2/88</strain>
        <strain evidence="1">IP 33 K</strain>
    </source>
</reference>
<reference evidence="1" key="2">
    <citation type="submission" date="2018-07" db="EMBL/GenBank/DDBJ databases">
        <authorList>
            <consortium name="NCBI Pathogen Detection Project"/>
        </authorList>
    </citation>
    <scope>NUCLEOTIDE SEQUENCE</scope>
    <source>
        <strain evidence="2">IP 2/88</strain>
        <strain evidence="1">IP 33 K</strain>
    </source>
</reference>
<evidence type="ECO:0000313" key="2">
    <source>
        <dbReference type="EMBL" id="HAE8319358.1"/>
    </source>
</evidence>
<proteinExistence type="predicted"/>
<protein>
    <submittedName>
        <fullName evidence="1">Uncharacterized protein</fullName>
    </submittedName>
</protein>
<name>A0A6Y5YP46_SALET</name>
<dbReference type="AlphaFoldDB" id="A0A6Y5YP46"/>
<dbReference type="EMBL" id="DAAHMM010000004">
    <property type="protein sequence ID" value="HAB6612451.1"/>
    <property type="molecule type" value="Genomic_DNA"/>
</dbReference>
<evidence type="ECO:0000313" key="1">
    <source>
        <dbReference type="EMBL" id="HAB6612451.1"/>
    </source>
</evidence>